<gene>
    <name evidence="12" type="ORF">ABUW04_38980</name>
</gene>
<evidence type="ECO:0000256" key="1">
    <source>
        <dbReference type="ARBA" id="ARBA00000085"/>
    </source>
</evidence>
<evidence type="ECO:0000313" key="12">
    <source>
        <dbReference type="EMBL" id="MFC1444229.1"/>
    </source>
</evidence>
<accession>A0ABV6Y159</accession>
<dbReference type="InterPro" id="IPR050482">
    <property type="entry name" value="Sensor_HK_TwoCompSys"/>
</dbReference>
<dbReference type="SUPFAM" id="SSF55874">
    <property type="entry name" value="ATPase domain of HSP90 chaperone/DNA topoisomerase II/histidine kinase"/>
    <property type="match status" value="1"/>
</dbReference>
<protein>
    <recommendedName>
        <fullName evidence="2">histidine kinase</fullName>
        <ecNumber evidence="2">2.7.13.3</ecNumber>
    </recommendedName>
</protein>
<dbReference type="EMBL" id="JBEUKS010000023">
    <property type="protein sequence ID" value="MFC1444229.1"/>
    <property type="molecule type" value="Genomic_DNA"/>
</dbReference>
<name>A0ABV6Y159_9ACTN</name>
<proteinExistence type="predicted"/>
<feature type="domain" description="Signal transduction histidine kinase subgroup 3 dimerisation and phosphoacceptor" evidence="11">
    <location>
        <begin position="221"/>
        <end position="284"/>
    </location>
</feature>
<keyword evidence="9" id="KW-1133">Transmembrane helix</keyword>
<evidence type="ECO:0000256" key="6">
    <source>
        <dbReference type="ARBA" id="ARBA00022777"/>
    </source>
</evidence>
<dbReference type="InterPro" id="IPR011712">
    <property type="entry name" value="Sig_transdc_His_kin_sub3_dim/P"/>
</dbReference>
<keyword evidence="13" id="KW-1185">Reference proteome</keyword>
<evidence type="ECO:0000313" key="13">
    <source>
        <dbReference type="Proteomes" id="UP001592581"/>
    </source>
</evidence>
<dbReference type="InterPro" id="IPR003594">
    <property type="entry name" value="HATPase_dom"/>
</dbReference>
<dbReference type="Gene3D" id="1.20.5.1930">
    <property type="match status" value="1"/>
</dbReference>
<dbReference type="Pfam" id="PF07730">
    <property type="entry name" value="HisKA_3"/>
    <property type="match status" value="1"/>
</dbReference>
<keyword evidence="5" id="KW-0547">Nucleotide-binding</keyword>
<evidence type="ECO:0000256" key="4">
    <source>
        <dbReference type="ARBA" id="ARBA00022679"/>
    </source>
</evidence>
<comment type="caution">
    <text evidence="12">The sequence shown here is derived from an EMBL/GenBank/DDBJ whole genome shotgun (WGS) entry which is preliminary data.</text>
</comment>
<feature type="transmembrane region" description="Helical" evidence="9">
    <location>
        <begin position="171"/>
        <end position="192"/>
    </location>
</feature>
<evidence type="ECO:0000256" key="5">
    <source>
        <dbReference type="ARBA" id="ARBA00022741"/>
    </source>
</evidence>
<keyword evidence="4" id="KW-0808">Transferase</keyword>
<organism evidence="12 13">
    <name type="scientific">Streptacidiphilus jeojiensis</name>
    <dbReference type="NCBI Taxonomy" id="3229225"/>
    <lineage>
        <taxon>Bacteria</taxon>
        <taxon>Bacillati</taxon>
        <taxon>Actinomycetota</taxon>
        <taxon>Actinomycetes</taxon>
        <taxon>Kitasatosporales</taxon>
        <taxon>Streptomycetaceae</taxon>
        <taxon>Streptacidiphilus</taxon>
    </lineage>
</organism>
<keyword evidence="3" id="KW-0597">Phosphoprotein</keyword>
<sequence>MELVGGRDLRRYLRTVLRPEGQAVRLPRWSLRADAVFAVLLTVLVLLSMRHAVITWQGPVTAYPFPPTAPVPPQPVDLTAVPLTPDWHHYLAGAVAALALAARRRYPLVAFWVVLIALRSDYFLPVVVTLLISGIAICAAVLHSRNQIPVLGSLLLAALLATTMFQNADTAVPPMLILMLVLGLIGGTARFWRARVAATQLRIAEIQQAQETAMRQAVEEERSRIAGELHDVVTHNVSVMVIQAGAARTVLDTSPEMAKEAMLAVEAGGRAAMAELRHVMGLLAASGTGGRPKDLRDGRPTAEELVPQPGLGQLTPLVDRVRAAGTPVSVSVSLPPEPLLSGIDLTAYRVVQEALTNTIKHAVGAASSVTIGHSAGVLEIEVVDTGGTPGFQSLTGNSRGLLGLRERLAVYGGTLDAGRTINGGFRVEARIPLEHTPSSTA</sequence>
<evidence type="ECO:0000256" key="7">
    <source>
        <dbReference type="ARBA" id="ARBA00022840"/>
    </source>
</evidence>
<evidence type="ECO:0000259" key="11">
    <source>
        <dbReference type="Pfam" id="PF07730"/>
    </source>
</evidence>
<keyword evidence="7" id="KW-0067">ATP-binding</keyword>
<keyword evidence="9" id="KW-0472">Membrane</keyword>
<evidence type="ECO:0000259" key="10">
    <source>
        <dbReference type="Pfam" id="PF02518"/>
    </source>
</evidence>
<evidence type="ECO:0000256" key="8">
    <source>
        <dbReference type="ARBA" id="ARBA00023012"/>
    </source>
</evidence>
<dbReference type="Gene3D" id="3.30.565.10">
    <property type="entry name" value="Histidine kinase-like ATPase, C-terminal domain"/>
    <property type="match status" value="1"/>
</dbReference>
<dbReference type="Proteomes" id="UP001592581">
    <property type="component" value="Unassembled WGS sequence"/>
</dbReference>
<keyword evidence="6 12" id="KW-0418">Kinase</keyword>
<dbReference type="GO" id="GO:0016301">
    <property type="term" value="F:kinase activity"/>
    <property type="evidence" value="ECO:0007669"/>
    <property type="project" value="UniProtKB-KW"/>
</dbReference>
<evidence type="ECO:0000256" key="3">
    <source>
        <dbReference type="ARBA" id="ARBA00022553"/>
    </source>
</evidence>
<dbReference type="RefSeq" id="WP_380569009.1">
    <property type="nucleotide sequence ID" value="NZ_JBEUKS010000023.1"/>
</dbReference>
<dbReference type="Pfam" id="PF02518">
    <property type="entry name" value="HATPase_c"/>
    <property type="match status" value="1"/>
</dbReference>
<evidence type="ECO:0000256" key="9">
    <source>
        <dbReference type="SAM" id="Phobius"/>
    </source>
</evidence>
<evidence type="ECO:0000256" key="2">
    <source>
        <dbReference type="ARBA" id="ARBA00012438"/>
    </source>
</evidence>
<dbReference type="PANTHER" id="PTHR24421">
    <property type="entry name" value="NITRATE/NITRITE SENSOR PROTEIN NARX-RELATED"/>
    <property type="match status" value="1"/>
</dbReference>
<comment type="catalytic activity">
    <reaction evidence="1">
        <text>ATP + protein L-histidine = ADP + protein N-phospho-L-histidine.</text>
        <dbReference type="EC" id="2.7.13.3"/>
    </reaction>
</comment>
<reference evidence="12 13" key="1">
    <citation type="submission" date="2024-06" db="EMBL/GenBank/DDBJ databases">
        <authorList>
            <person name="Lee S.D."/>
        </authorList>
    </citation>
    <scope>NUCLEOTIDE SEQUENCE [LARGE SCALE GENOMIC DNA]</scope>
    <source>
        <strain evidence="12 13">N1-10</strain>
    </source>
</reference>
<dbReference type="PANTHER" id="PTHR24421:SF10">
    <property type="entry name" value="NITRATE_NITRITE SENSOR PROTEIN NARQ"/>
    <property type="match status" value="1"/>
</dbReference>
<dbReference type="InterPro" id="IPR036890">
    <property type="entry name" value="HATPase_C_sf"/>
</dbReference>
<feature type="transmembrane region" description="Helical" evidence="9">
    <location>
        <begin position="35"/>
        <end position="56"/>
    </location>
</feature>
<dbReference type="EC" id="2.7.13.3" evidence="2"/>
<feature type="transmembrane region" description="Helical" evidence="9">
    <location>
        <begin position="122"/>
        <end position="141"/>
    </location>
</feature>
<keyword evidence="8" id="KW-0902">Two-component regulatory system</keyword>
<feature type="transmembrane region" description="Helical" evidence="9">
    <location>
        <begin position="148"/>
        <end position="165"/>
    </location>
</feature>
<dbReference type="CDD" id="cd16917">
    <property type="entry name" value="HATPase_UhpB-NarQ-NarX-like"/>
    <property type="match status" value="1"/>
</dbReference>
<feature type="domain" description="Histidine kinase/HSP90-like ATPase" evidence="10">
    <location>
        <begin position="346"/>
        <end position="434"/>
    </location>
</feature>
<keyword evidence="9" id="KW-0812">Transmembrane</keyword>